<dbReference type="Proteomes" id="UP000623467">
    <property type="component" value="Unassembled WGS sequence"/>
</dbReference>
<dbReference type="SUPFAM" id="SSF52047">
    <property type="entry name" value="RNI-like"/>
    <property type="match status" value="1"/>
</dbReference>
<evidence type="ECO:0000313" key="1">
    <source>
        <dbReference type="EMBL" id="KAF7335875.1"/>
    </source>
</evidence>
<reference evidence="1" key="1">
    <citation type="submission" date="2020-05" db="EMBL/GenBank/DDBJ databases">
        <title>Mycena genomes resolve the evolution of fungal bioluminescence.</title>
        <authorList>
            <person name="Tsai I.J."/>
        </authorList>
    </citation>
    <scope>NUCLEOTIDE SEQUENCE</scope>
    <source>
        <strain evidence="1">160909Yilan</strain>
    </source>
</reference>
<dbReference type="OrthoDB" id="3235815at2759"/>
<gene>
    <name evidence="1" type="ORF">MSAN_02324400</name>
</gene>
<comment type="caution">
    <text evidence="1">The sequence shown here is derived from an EMBL/GenBank/DDBJ whole genome shotgun (WGS) entry which is preliminary data.</text>
</comment>
<organism evidence="1 2">
    <name type="scientific">Mycena sanguinolenta</name>
    <dbReference type="NCBI Taxonomy" id="230812"/>
    <lineage>
        <taxon>Eukaryota</taxon>
        <taxon>Fungi</taxon>
        <taxon>Dikarya</taxon>
        <taxon>Basidiomycota</taxon>
        <taxon>Agaricomycotina</taxon>
        <taxon>Agaricomycetes</taxon>
        <taxon>Agaricomycetidae</taxon>
        <taxon>Agaricales</taxon>
        <taxon>Marasmiineae</taxon>
        <taxon>Mycenaceae</taxon>
        <taxon>Mycena</taxon>
    </lineage>
</organism>
<dbReference type="InterPro" id="IPR032675">
    <property type="entry name" value="LRR_dom_sf"/>
</dbReference>
<accession>A0A8H7CFX3</accession>
<protein>
    <submittedName>
        <fullName evidence="1">F-box domain-containing protein</fullName>
    </submittedName>
</protein>
<sequence>MDFKQESAQESMCPSCGSVRRAASIAAPTIEDTRKAIDEEIVWHYAEIDWLKAKRNAMAPISKLPNELMTRVITIFAVDSNALYNLKWIKVGGVCRHWHELALAAHSLWGYIEPKKDHVYHNQLLRSGAAPLLFKLKTYGDAYVRDIVKNSKRIRKLDLKGAAEAIYAVIRELVTHDFPILSSLSLDLKEWRENLPADFVQAVPDPLFDGRIPLRKLKLAFTAVPLRLLSGLTTLSLTQCNDSSTGLPPGFGEVLDMLSSCPQLVSLDLNQISAPLAQRDYAVVHLRKLDRLRLEGGDGPIAALLHHLCFPSQTKIHLSPVGVQSGIDIRDILVPIRTLTRRHGTQMALGLYIDHGSERIYHSSESSAITLSSIVATHSCELSLTTDPPSEDGFRQILTKFLKAIPASVTDLNVQFSSVLTENSWTTIVPLLPALQTVHIYVNSTAIACLHALHQLESRDPTPHGFPRIRRLVMSDRQRPWWSLRTTANSVVVGVLAGLEDYIKVRSDNGSPLETLEIKDDSWSGFASGQAVEESLQRMLPYMGGQILRNNVVFDPVEIARRRAEWSAYLQAATNK</sequence>
<evidence type="ECO:0000313" key="2">
    <source>
        <dbReference type="Proteomes" id="UP000623467"/>
    </source>
</evidence>
<proteinExistence type="predicted"/>
<name>A0A8H7CFX3_9AGAR</name>
<dbReference type="Gene3D" id="3.80.10.10">
    <property type="entry name" value="Ribonuclease Inhibitor"/>
    <property type="match status" value="1"/>
</dbReference>
<dbReference type="AlphaFoldDB" id="A0A8H7CFX3"/>
<dbReference type="EMBL" id="JACAZH010000039">
    <property type="protein sequence ID" value="KAF7335875.1"/>
    <property type="molecule type" value="Genomic_DNA"/>
</dbReference>
<keyword evidence="2" id="KW-1185">Reference proteome</keyword>